<accession>A0A9P6N7C1</accession>
<evidence type="ECO:0000313" key="3">
    <source>
        <dbReference type="Proteomes" id="UP000703661"/>
    </source>
</evidence>
<feature type="compositionally biased region" description="Low complexity" evidence="1">
    <location>
        <begin position="239"/>
        <end position="276"/>
    </location>
</feature>
<protein>
    <submittedName>
        <fullName evidence="2">Uncharacterized protein</fullName>
    </submittedName>
</protein>
<feature type="region of interest" description="Disordered" evidence="1">
    <location>
        <begin position="422"/>
        <end position="468"/>
    </location>
</feature>
<feature type="region of interest" description="Disordered" evidence="1">
    <location>
        <begin position="337"/>
        <end position="379"/>
    </location>
</feature>
<feature type="compositionally biased region" description="Polar residues" evidence="1">
    <location>
        <begin position="422"/>
        <end position="432"/>
    </location>
</feature>
<feature type="compositionally biased region" description="Polar residues" evidence="1">
    <location>
        <begin position="497"/>
        <end position="518"/>
    </location>
</feature>
<name>A0A9P6N7C1_9FUNG</name>
<feature type="compositionally biased region" description="Low complexity" evidence="1">
    <location>
        <begin position="52"/>
        <end position="68"/>
    </location>
</feature>
<dbReference type="PANTHER" id="PTHR20916">
    <property type="entry name" value="CYSTEINE AND GLYCINE-RICH PROTEIN 2 BINDING PROTEIN"/>
    <property type="match status" value="1"/>
</dbReference>
<sequence>MLDYLANNSLLSPGTPAPMIKTFTRLTKFQSNPNNNSNNYLNVCNSLNNNDNNNTNINNNSIPTESNSIPRNEGTSASTGLQRFRPIAPSSTNNDLDFLQKPQLSDTCHTYKAVQRYDRKDIKDLSTLDLSLDGGLADKNALSSSKSTISKPCPTFTRITKPRIDISSATNNINNGSAYLNNGLEDKGNTSFLLDHTGKRYGNQPDRISFESSSLLQDNMLPLPPVSSFVPPPKTPAVSPLSLSLSLPPSAAPSLSSASSSCSSSTSSSSSSPPSSRFIFPTVDRKDWWQGLSLAETPCIEEEDEERSSVDSSPGSSPTLAPVLPQTFYRNRHADQTEHDNTLSGGGESNNSNNNNNYIKPGGEHSPQDFLGEADLPYPLPSTLQERQARQRKRAEQLRQLKIREECERENRRPMILRRGNSFTAGMSSSLPTLVEESDSRSQPKSFVKRPISQLRRSPSSPAKTSIGSSIATKTCRVKFDLSKNEIFEYEVGEEWTSGSRPPSPESNQGSQTRSYSSFHLSSGRTAYGIGLCDIDDIDDD</sequence>
<evidence type="ECO:0000313" key="2">
    <source>
        <dbReference type="EMBL" id="KAG0024628.1"/>
    </source>
</evidence>
<reference evidence="2" key="1">
    <citation type="journal article" date="2020" name="Fungal Divers.">
        <title>Resolving the Mortierellaceae phylogeny through synthesis of multi-gene phylogenetics and phylogenomics.</title>
        <authorList>
            <person name="Vandepol N."/>
            <person name="Liber J."/>
            <person name="Desiro A."/>
            <person name="Na H."/>
            <person name="Kennedy M."/>
            <person name="Barry K."/>
            <person name="Grigoriev I.V."/>
            <person name="Miller A.N."/>
            <person name="O'Donnell K."/>
            <person name="Stajich J.E."/>
            <person name="Bonito G."/>
        </authorList>
    </citation>
    <scope>NUCLEOTIDE SEQUENCE</scope>
    <source>
        <strain evidence="2">NRRL 2769</strain>
    </source>
</reference>
<comment type="caution">
    <text evidence="2">The sequence shown here is derived from an EMBL/GenBank/DDBJ whole genome shotgun (WGS) entry which is preliminary data.</text>
</comment>
<gene>
    <name evidence="2" type="ORF">BGZ80_000480</name>
</gene>
<feature type="compositionally biased region" description="Polar residues" evidence="1">
    <location>
        <begin position="455"/>
        <end position="468"/>
    </location>
</feature>
<dbReference type="AlphaFoldDB" id="A0A9P6N7C1"/>
<organism evidence="2 3">
    <name type="scientific">Entomortierella chlamydospora</name>
    <dbReference type="NCBI Taxonomy" id="101097"/>
    <lineage>
        <taxon>Eukaryota</taxon>
        <taxon>Fungi</taxon>
        <taxon>Fungi incertae sedis</taxon>
        <taxon>Mucoromycota</taxon>
        <taxon>Mortierellomycotina</taxon>
        <taxon>Mortierellomycetes</taxon>
        <taxon>Mortierellales</taxon>
        <taxon>Mortierellaceae</taxon>
        <taxon>Entomortierella</taxon>
    </lineage>
</organism>
<proteinExistence type="predicted"/>
<evidence type="ECO:0000256" key="1">
    <source>
        <dbReference type="SAM" id="MobiDB-lite"/>
    </source>
</evidence>
<feature type="region of interest" description="Disordered" evidence="1">
    <location>
        <begin position="52"/>
        <end position="79"/>
    </location>
</feature>
<feature type="region of interest" description="Disordered" evidence="1">
    <location>
        <begin position="297"/>
        <end position="323"/>
    </location>
</feature>
<feature type="compositionally biased region" description="Polar residues" evidence="1">
    <location>
        <begin position="69"/>
        <end position="79"/>
    </location>
</feature>
<dbReference type="EMBL" id="JAAAID010000011">
    <property type="protein sequence ID" value="KAG0024628.1"/>
    <property type="molecule type" value="Genomic_DNA"/>
</dbReference>
<dbReference type="Proteomes" id="UP000703661">
    <property type="component" value="Unassembled WGS sequence"/>
</dbReference>
<keyword evidence="3" id="KW-1185">Reference proteome</keyword>
<feature type="region of interest" description="Disordered" evidence="1">
    <location>
        <begin position="492"/>
        <end position="518"/>
    </location>
</feature>
<dbReference type="PANTHER" id="PTHR20916:SF18">
    <property type="entry name" value="IPT_TIG DOMAIN-CONTAINING PROTEIN"/>
    <property type="match status" value="1"/>
</dbReference>
<feature type="region of interest" description="Disordered" evidence="1">
    <location>
        <begin position="227"/>
        <end position="277"/>
    </location>
</feature>